<dbReference type="InterPro" id="IPR036691">
    <property type="entry name" value="Endo/exonu/phosph_ase_sf"/>
</dbReference>
<reference evidence="3" key="1">
    <citation type="journal article" date="2014" name="Science">
        <title>Ancient hybridizations among the ancestral genomes of bread wheat.</title>
        <authorList>
            <consortium name="International Wheat Genome Sequencing Consortium,"/>
            <person name="Marcussen T."/>
            <person name="Sandve S.R."/>
            <person name="Heier L."/>
            <person name="Spannagl M."/>
            <person name="Pfeifer M."/>
            <person name="Jakobsen K.S."/>
            <person name="Wulff B.B."/>
            <person name="Steuernagel B."/>
            <person name="Mayer K.F."/>
            <person name="Olsen O.A."/>
        </authorList>
    </citation>
    <scope>NUCLEOTIDE SEQUENCE [LARGE SCALE GENOMIC DNA]</scope>
    <source>
        <strain evidence="3">cv. AL8/78</strain>
    </source>
</reference>
<dbReference type="PANTHER" id="PTHR19446">
    <property type="entry name" value="REVERSE TRANSCRIPTASES"/>
    <property type="match status" value="1"/>
</dbReference>
<evidence type="ECO:0000313" key="2">
    <source>
        <dbReference type="EnsemblPlants" id="AET3Gv20497600.2"/>
    </source>
</evidence>
<proteinExistence type="predicted"/>
<dbReference type="PROSITE" id="PS50878">
    <property type="entry name" value="RT_POL"/>
    <property type="match status" value="1"/>
</dbReference>
<feature type="domain" description="Reverse transcriptase" evidence="1">
    <location>
        <begin position="405"/>
        <end position="596"/>
    </location>
</feature>
<evidence type="ECO:0000259" key="1">
    <source>
        <dbReference type="PROSITE" id="PS50878"/>
    </source>
</evidence>
<dbReference type="SUPFAM" id="SSF56219">
    <property type="entry name" value="DNase I-like"/>
    <property type="match status" value="1"/>
</dbReference>
<dbReference type="Gene3D" id="3.60.10.10">
    <property type="entry name" value="Endonuclease/exonuclease/phosphatase"/>
    <property type="match status" value="1"/>
</dbReference>
<dbReference type="AlphaFoldDB" id="A0A453EWV6"/>
<dbReference type="SUPFAM" id="SSF56672">
    <property type="entry name" value="DNA/RNA polymerases"/>
    <property type="match status" value="1"/>
</dbReference>
<reference evidence="2" key="5">
    <citation type="journal article" date="2021" name="G3 (Bethesda)">
        <title>Aegilops tauschii genome assembly Aet v5.0 features greater sequence contiguity and improved annotation.</title>
        <authorList>
            <person name="Wang L."/>
            <person name="Zhu T."/>
            <person name="Rodriguez J.C."/>
            <person name="Deal K.R."/>
            <person name="Dubcovsky J."/>
            <person name="McGuire P.E."/>
            <person name="Lux T."/>
            <person name="Spannagl M."/>
            <person name="Mayer K.F.X."/>
            <person name="Baldrich P."/>
            <person name="Meyers B.C."/>
            <person name="Huo N."/>
            <person name="Gu Y.Q."/>
            <person name="Zhou H."/>
            <person name="Devos K.M."/>
            <person name="Bennetzen J.L."/>
            <person name="Unver T."/>
            <person name="Budak H."/>
            <person name="Gulick P.J."/>
            <person name="Galiba G."/>
            <person name="Kalapos B."/>
            <person name="Nelson D.R."/>
            <person name="Li P."/>
            <person name="You F.M."/>
            <person name="Luo M.C."/>
            <person name="Dvorak J."/>
        </authorList>
    </citation>
    <scope>NUCLEOTIDE SEQUENCE [LARGE SCALE GENOMIC DNA]</scope>
    <source>
        <strain evidence="2">cv. AL8/78</strain>
    </source>
</reference>
<protein>
    <recommendedName>
        <fullName evidence="1">Reverse transcriptase domain-containing protein</fullName>
    </recommendedName>
</protein>
<dbReference type="GO" id="GO:0003824">
    <property type="term" value="F:catalytic activity"/>
    <property type="evidence" value="ECO:0007669"/>
    <property type="project" value="InterPro"/>
</dbReference>
<name>A0A453EWV6_AEGTS</name>
<evidence type="ECO:0000313" key="3">
    <source>
        <dbReference type="Proteomes" id="UP000015105"/>
    </source>
</evidence>
<accession>A0A453EWV6</accession>
<dbReference type="Proteomes" id="UP000015105">
    <property type="component" value="Chromosome 3D"/>
</dbReference>
<dbReference type="CDD" id="cd01650">
    <property type="entry name" value="RT_nLTR_like"/>
    <property type="match status" value="1"/>
</dbReference>
<organism evidence="2 3">
    <name type="scientific">Aegilops tauschii subsp. strangulata</name>
    <name type="common">Goatgrass</name>
    <dbReference type="NCBI Taxonomy" id="200361"/>
    <lineage>
        <taxon>Eukaryota</taxon>
        <taxon>Viridiplantae</taxon>
        <taxon>Streptophyta</taxon>
        <taxon>Embryophyta</taxon>
        <taxon>Tracheophyta</taxon>
        <taxon>Spermatophyta</taxon>
        <taxon>Magnoliopsida</taxon>
        <taxon>Liliopsida</taxon>
        <taxon>Poales</taxon>
        <taxon>Poaceae</taxon>
        <taxon>BOP clade</taxon>
        <taxon>Pooideae</taxon>
        <taxon>Triticodae</taxon>
        <taxon>Triticeae</taxon>
        <taxon>Triticinae</taxon>
        <taxon>Aegilops</taxon>
    </lineage>
</organism>
<dbReference type="InterPro" id="IPR005135">
    <property type="entry name" value="Endo/exonuclease/phosphatase"/>
</dbReference>
<keyword evidence="3" id="KW-1185">Reference proteome</keyword>
<dbReference type="InterPro" id="IPR043502">
    <property type="entry name" value="DNA/RNA_pol_sf"/>
</dbReference>
<dbReference type="EnsemblPlants" id="AET3Gv20497600.2">
    <property type="protein sequence ID" value="AET3Gv20497600.2"/>
    <property type="gene ID" value="AET3Gv20497600"/>
</dbReference>
<sequence length="596" mass="67508">MDRGEFFVRMALFERALNFKWEIIIVYGPADHRRSASFLDELKRKVSAACLPVVVGGDFNLLRFAEDKSNGLVNFPRMQMFNDCIAKLGLRELHRIGAGFTWTNRQADPTRSVLDRVLVSPEWEHRCPLASLHAITRIGSDHVILLLSSQDDRPPTAPRFRFETFCLNQNDFAEAAQDRWMEARLAPHRSILAVDDWHFCAKRSRQFMKGWGANLGRDLWDRKKALLASIQALDLQANSVGLAPDEWLLRYDLEDQLTVIYTDEEAYWRLWGTQKWVLEGDANTAYFQAIANGRRRRNTIPLLWDGETLLQRPAKIRAHVDGFYKALFPPPRGGLALATDFWVGPQCISPAENAALTAPFTEEEVWEAINGMNPSSAPGPDGLPVKFFQTFWTAIKPEVMALFEEFYVGTIDLHRLNYGIITLIPKVPGASDIRQFLPITVINVIFRILAKGYANRVAPLADRITHPDQSAFIQGRYIPDGVLVFHEVLHEVQSKNLKAIFLKIDFHKAYDAVSWSFLREVLLRKGFDDRWVTRVMQMVASGHTAVNINGEIGPYFPTLCGVRQGDPFSPFMFNMVVDALATILDKAKTAGATSTA</sequence>
<dbReference type="InterPro" id="IPR000477">
    <property type="entry name" value="RT_dom"/>
</dbReference>
<dbReference type="Pfam" id="PF00078">
    <property type="entry name" value="RVT_1"/>
    <property type="match status" value="1"/>
</dbReference>
<dbReference type="Pfam" id="PF03372">
    <property type="entry name" value="Exo_endo_phos"/>
    <property type="match status" value="1"/>
</dbReference>
<reference evidence="2" key="4">
    <citation type="submission" date="2019-03" db="UniProtKB">
        <authorList>
            <consortium name="EnsemblPlants"/>
        </authorList>
    </citation>
    <scope>IDENTIFICATION</scope>
</reference>
<reference evidence="3" key="2">
    <citation type="journal article" date="2017" name="Nat. Plants">
        <title>The Aegilops tauschii genome reveals multiple impacts of transposons.</title>
        <authorList>
            <person name="Zhao G."/>
            <person name="Zou C."/>
            <person name="Li K."/>
            <person name="Wang K."/>
            <person name="Li T."/>
            <person name="Gao L."/>
            <person name="Zhang X."/>
            <person name="Wang H."/>
            <person name="Yang Z."/>
            <person name="Liu X."/>
            <person name="Jiang W."/>
            <person name="Mao L."/>
            <person name="Kong X."/>
            <person name="Jiao Y."/>
            <person name="Jia J."/>
        </authorList>
    </citation>
    <scope>NUCLEOTIDE SEQUENCE [LARGE SCALE GENOMIC DNA]</scope>
    <source>
        <strain evidence="3">cv. AL8/78</strain>
    </source>
</reference>
<reference evidence="2" key="3">
    <citation type="journal article" date="2017" name="Nature">
        <title>Genome sequence of the progenitor of the wheat D genome Aegilops tauschii.</title>
        <authorList>
            <person name="Luo M.C."/>
            <person name="Gu Y.Q."/>
            <person name="Puiu D."/>
            <person name="Wang H."/>
            <person name="Twardziok S.O."/>
            <person name="Deal K.R."/>
            <person name="Huo N."/>
            <person name="Zhu T."/>
            <person name="Wang L."/>
            <person name="Wang Y."/>
            <person name="McGuire P.E."/>
            <person name="Liu S."/>
            <person name="Long H."/>
            <person name="Ramasamy R.K."/>
            <person name="Rodriguez J.C."/>
            <person name="Van S.L."/>
            <person name="Yuan L."/>
            <person name="Wang Z."/>
            <person name="Xia Z."/>
            <person name="Xiao L."/>
            <person name="Anderson O.D."/>
            <person name="Ouyang S."/>
            <person name="Liang Y."/>
            <person name="Zimin A.V."/>
            <person name="Pertea G."/>
            <person name="Qi P."/>
            <person name="Bennetzen J.L."/>
            <person name="Dai X."/>
            <person name="Dawson M.W."/>
            <person name="Muller H.G."/>
            <person name="Kugler K."/>
            <person name="Rivarola-Duarte L."/>
            <person name="Spannagl M."/>
            <person name="Mayer K.F.X."/>
            <person name="Lu F.H."/>
            <person name="Bevan M.W."/>
            <person name="Leroy P."/>
            <person name="Li P."/>
            <person name="You F.M."/>
            <person name="Sun Q."/>
            <person name="Liu Z."/>
            <person name="Lyons E."/>
            <person name="Wicker T."/>
            <person name="Salzberg S.L."/>
            <person name="Devos K.M."/>
            <person name="Dvorak J."/>
        </authorList>
    </citation>
    <scope>NUCLEOTIDE SEQUENCE [LARGE SCALE GENOMIC DNA]</scope>
    <source>
        <strain evidence="2">cv. AL8/78</strain>
    </source>
</reference>
<dbReference type="Gramene" id="AET3Gv20497600.2">
    <property type="protein sequence ID" value="AET3Gv20497600.2"/>
    <property type="gene ID" value="AET3Gv20497600"/>
</dbReference>